<evidence type="ECO:0000313" key="2">
    <source>
        <dbReference type="EMBL" id="BBU20433.1"/>
    </source>
</evidence>
<protein>
    <recommendedName>
        <fullName evidence="1">Condensation domain-containing protein</fullName>
    </recommendedName>
</protein>
<dbReference type="AlphaFoldDB" id="A0AAD1GWF0"/>
<dbReference type="Gene3D" id="3.30.559.10">
    <property type="entry name" value="Chloramphenicol acetyltransferase-like domain"/>
    <property type="match status" value="1"/>
</dbReference>
<dbReference type="Proteomes" id="UP000464624">
    <property type="component" value="Chromosome"/>
</dbReference>
<dbReference type="Pfam" id="PF00668">
    <property type="entry name" value="Condensation"/>
    <property type="match status" value="1"/>
</dbReference>
<dbReference type="GO" id="GO:0005737">
    <property type="term" value="C:cytoplasm"/>
    <property type="evidence" value="ECO:0007669"/>
    <property type="project" value="TreeGrafter"/>
</dbReference>
<accession>A0AAD1GWF0</accession>
<organism evidence="2 3">
    <name type="scientific">Mycobacterium xenopi</name>
    <dbReference type="NCBI Taxonomy" id="1789"/>
    <lineage>
        <taxon>Bacteria</taxon>
        <taxon>Bacillati</taxon>
        <taxon>Actinomycetota</taxon>
        <taxon>Actinomycetes</taxon>
        <taxon>Mycobacteriales</taxon>
        <taxon>Mycobacteriaceae</taxon>
        <taxon>Mycobacterium</taxon>
    </lineage>
</organism>
<name>A0AAD1GWF0_MYCXE</name>
<dbReference type="GO" id="GO:0031177">
    <property type="term" value="F:phosphopantetheine binding"/>
    <property type="evidence" value="ECO:0007669"/>
    <property type="project" value="TreeGrafter"/>
</dbReference>
<sequence length="281" mass="31222">MRIGDVLPLTPLQRGLLFHARAARDNSDDVYAMQLDIAISGQLDPHRLHDAVQKVVNRHPNLAARFTEKFDVPVQIIPADPVAPWRYVELDGDGIDEQIQHVCAAERVAVYNLTGQPAFRAALIRIAEDQHRFVLTAHHIVMDGWSLPVVLRELFAGYYGQRLPAPASYRSFITWLADRDLDAARTAWRAVFDGFDNPTLVGPPDRLGPGRRGVASVKVPERITRAVSELARSQHTTVNTVLQAGFAQLLMLLTGQRDVAFGTAVSGRPAEVAARSRWWVC</sequence>
<evidence type="ECO:0000259" key="1">
    <source>
        <dbReference type="Pfam" id="PF00668"/>
    </source>
</evidence>
<dbReference type="GO" id="GO:0044550">
    <property type="term" value="P:secondary metabolite biosynthetic process"/>
    <property type="evidence" value="ECO:0007669"/>
    <property type="project" value="TreeGrafter"/>
</dbReference>
<evidence type="ECO:0000313" key="3">
    <source>
        <dbReference type="Proteomes" id="UP000464624"/>
    </source>
</evidence>
<proteinExistence type="predicted"/>
<feature type="domain" description="Condensation" evidence="1">
    <location>
        <begin position="5"/>
        <end position="271"/>
    </location>
</feature>
<dbReference type="KEGG" id="mxe:MYXE_02220"/>
<dbReference type="Gene3D" id="3.30.559.30">
    <property type="entry name" value="Nonribosomal peptide synthetase, condensation domain"/>
    <property type="match status" value="1"/>
</dbReference>
<gene>
    <name evidence="2" type="ORF">MYXE_02220</name>
</gene>
<dbReference type="InterPro" id="IPR001242">
    <property type="entry name" value="Condensation_dom"/>
</dbReference>
<dbReference type="PANTHER" id="PTHR45527:SF1">
    <property type="entry name" value="FATTY ACID SYNTHASE"/>
    <property type="match status" value="1"/>
</dbReference>
<dbReference type="SUPFAM" id="SSF52777">
    <property type="entry name" value="CoA-dependent acyltransferases"/>
    <property type="match status" value="2"/>
</dbReference>
<dbReference type="GO" id="GO:0003824">
    <property type="term" value="F:catalytic activity"/>
    <property type="evidence" value="ECO:0007669"/>
    <property type="project" value="InterPro"/>
</dbReference>
<dbReference type="PANTHER" id="PTHR45527">
    <property type="entry name" value="NONRIBOSOMAL PEPTIDE SYNTHETASE"/>
    <property type="match status" value="1"/>
</dbReference>
<dbReference type="EMBL" id="AP022314">
    <property type="protein sequence ID" value="BBU20433.1"/>
    <property type="molecule type" value="Genomic_DNA"/>
</dbReference>
<dbReference type="GO" id="GO:0043041">
    <property type="term" value="P:amino acid activation for nonribosomal peptide biosynthetic process"/>
    <property type="evidence" value="ECO:0007669"/>
    <property type="project" value="TreeGrafter"/>
</dbReference>
<dbReference type="InterPro" id="IPR023213">
    <property type="entry name" value="CAT-like_dom_sf"/>
</dbReference>
<reference evidence="2 3" key="1">
    <citation type="submission" date="2019-12" db="EMBL/GenBank/DDBJ databases">
        <title>Complete genome sequence of Mycolicibacterium xenopi str. JCM15661T.</title>
        <authorList>
            <person name="Yoshida M."/>
            <person name="Fukano H."/>
            <person name="Asakura T."/>
            <person name="Hoshino Y."/>
        </authorList>
    </citation>
    <scope>NUCLEOTIDE SEQUENCE [LARGE SCALE GENOMIC DNA]</scope>
    <source>
        <strain evidence="2 3">JCM 15661T</strain>
    </source>
</reference>
<dbReference type="GO" id="GO:0008610">
    <property type="term" value="P:lipid biosynthetic process"/>
    <property type="evidence" value="ECO:0007669"/>
    <property type="project" value="UniProtKB-ARBA"/>
</dbReference>